<keyword evidence="5 6" id="KW-0472">Membrane</keyword>
<dbReference type="PANTHER" id="PTHR30177">
    <property type="entry name" value="GLYCINE BETAINE/L-PROLINE TRANSPORT SYSTEM PERMEASE PROTEIN PROW"/>
    <property type="match status" value="1"/>
</dbReference>
<comment type="subcellular location">
    <subcellularLocation>
        <location evidence="6">Cell membrane</location>
        <topology evidence="6">Multi-pass membrane protein</topology>
    </subcellularLocation>
    <subcellularLocation>
        <location evidence="1">Membrane</location>
        <topology evidence="1">Multi-pass membrane protein</topology>
    </subcellularLocation>
</comment>
<dbReference type="PROSITE" id="PS50928">
    <property type="entry name" value="ABC_TM1"/>
    <property type="match status" value="1"/>
</dbReference>
<evidence type="ECO:0000256" key="4">
    <source>
        <dbReference type="ARBA" id="ARBA00022989"/>
    </source>
</evidence>
<dbReference type="OrthoDB" id="5244012at2"/>
<keyword evidence="4 6" id="KW-1133">Transmembrane helix</keyword>
<feature type="transmembrane region" description="Helical" evidence="6">
    <location>
        <begin position="58"/>
        <end position="82"/>
    </location>
</feature>
<evidence type="ECO:0000256" key="5">
    <source>
        <dbReference type="ARBA" id="ARBA00023136"/>
    </source>
</evidence>
<accession>W6K087</accession>
<feature type="transmembrane region" description="Helical" evidence="6">
    <location>
        <begin position="149"/>
        <end position="173"/>
    </location>
</feature>
<evidence type="ECO:0000256" key="1">
    <source>
        <dbReference type="ARBA" id="ARBA00004141"/>
    </source>
</evidence>
<dbReference type="GO" id="GO:0031460">
    <property type="term" value="P:glycine betaine transport"/>
    <property type="evidence" value="ECO:0007669"/>
    <property type="project" value="TreeGrafter"/>
</dbReference>
<dbReference type="InterPro" id="IPR035906">
    <property type="entry name" value="MetI-like_sf"/>
</dbReference>
<feature type="transmembrane region" description="Helical" evidence="6">
    <location>
        <begin position="94"/>
        <end position="116"/>
    </location>
</feature>
<feature type="transmembrane region" description="Helical" evidence="6">
    <location>
        <begin position="193"/>
        <end position="218"/>
    </location>
</feature>
<evidence type="ECO:0000256" key="3">
    <source>
        <dbReference type="ARBA" id="ARBA00022692"/>
    </source>
</evidence>
<protein>
    <submittedName>
        <fullName evidence="8">Putative ABC transporter-associated permease Glycine betaine/carnitine/choline transport system permease</fullName>
    </submittedName>
</protein>
<keyword evidence="2 6" id="KW-0813">Transport</keyword>
<dbReference type="InterPro" id="IPR000515">
    <property type="entry name" value="MetI-like"/>
</dbReference>
<dbReference type="GO" id="GO:0005886">
    <property type="term" value="C:plasma membrane"/>
    <property type="evidence" value="ECO:0007669"/>
    <property type="project" value="UniProtKB-SubCell"/>
</dbReference>
<dbReference type="InterPro" id="IPR051204">
    <property type="entry name" value="ABC_transp_perm/SBD"/>
</dbReference>
<evidence type="ECO:0000313" key="8">
    <source>
        <dbReference type="EMBL" id="CCH74436.1"/>
    </source>
</evidence>
<feature type="transmembrane region" description="Helical" evidence="6">
    <location>
        <begin position="31"/>
        <end position="51"/>
    </location>
</feature>
<reference evidence="8 9" key="1">
    <citation type="journal article" date="2013" name="ISME J.">
        <title>A metabolic model for members of the genus Tetrasphaera involved in enhanced biological phosphorus removal.</title>
        <authorList>
            <person name="Kristiansen R."/>
            <person name="Nguyen H.T.T."/>
            <person name="Saunders A.M."/>
            <person name="Nielsen J.L."/>
            <person name="Wimmer R."/>
            <person name="Le V.Q."/>
            <person name="McIlroy S.J."/>
            <person name="Petrovski S."/>
            <person name="Seviour R.J."/>
            <person name="Calteau A."/>
            <person name="Nielsen K.L."/>
            <person name="Nielsen P.H."/>
        </authorList>
    </citation>
    <scope>NUCLEOTIDE SEQUENCE [LARGE SCALE GENOMIC DNA]</scope>
    <source>
        <strain evidence="8 9">Ben110</strain>
    </source>
</reference>
<dbReference type="GO" id="GO:0055085">
    <property type="term" value="P:transmembrane transport"/>
    <property type="evidence" value="ECO:0007669"/>
    <property type="project" value="InterPro"/>
</dbReference>
<keyword evidence="3 6" id="KW-0812">Transmembrane</keyword>
<organism evidence="8 9">
    <name type="scientific">Nostocoides australiense Ben110</name>
    <dbReference type="NCBI Taxonomy" id="1193182"/>
    <lineage>
        <taxon>Bacteria</taxon>
        <taxon>Bacillati</taxon>
        <taxon>Actinomycetota</taxon>
        <taxon>Actinomycetes</taxon>
        <taxon>Micrococcales</taxon>
        <taxon>Intrasporangiaceae</taxon>
        <taxon>Nostocoides</taxon>
    </lineage>
</organism>
<feature type="domain" description="ABC transmembrane type-1" evidence="7">
    <location>
        <begin position="29"/>
        <end position="210"/>
    </location>
</feature>
<evidence type="ECO:0000256" key="2">
    <source>
        <dbReference type="ARBA" id="ARBA00022448"/>
    </source>
</evidence>
<dbReference type="Pfam" id="PF00528">
    <property type="entry name" value="BPD_transp_1"/>
    <property type="match status" value="1"/>
</dbReference>
<evidence type="ECO:0000313" key="9">
    <source>
        <dbReference type="Proteomes" id="UP000035763"/>
    </source>
</evidence>
<dbReference type="RefSeq" id="WP_048699795.1">
    <property type="nucleotide sequence ID" value="NZ_HG764815.1"/>
</dbReference>
<dbReference type="Proteomes" id="UP000035763">
    <property type="component" value="Unassembled WGS sequence"/>
</dbReference>
<dbReference type="SUPFAM" id="SSF161098">
    <property type="entry name" value="MetI-like"/>
    <property type="match status" value="1"/>
</dbReference>
<proteinExistence type="inferred from homology"/>
<dbReference type="EMBL" id="CAJA01000381">
    <property type="protein sequence ID" value="CCH74436.1"/>
    <property type="molecule type" value="Genomic_DNA"/>
</dbReference>
<dbReference type="CDD" id="cd06261">
    <property type="entry name" value="TM_PBP2"/>
    <property type="match status" value="1"/>
</dbReference>
<comment type="caution">
    <text evidence="8">The sequence shown here is derived from an EMBL/GenBank/DDBJ whole genome shotgun (WGS) entry which is preliminary data.</text>
</comment>
<gene>
    <name evidence="8" type="ORF">BN11_4410005</name>
</gene>
<sequence>MIAGIWQWLSDPANWTGPDGIPVRTLEHLRYSLIVLLAAAVIAIPTGLYVGHTGRGRWLVTAANALRAVPTLGLLFALSLWLGPKIHGNLAFSLPSIIVLVLLAIPPLLAGAYAGVEAVDPAARDAARGMGMRPGEVLRHVELPVSLPLLLSGVRAAALQVIATATIAAYVGLGGLGRFLLDGLSLADYPATAGGALLVSALALIVDLVLAAVTRLVVSPGLTGKYRGASDVDIQTSRTAAAIEH</sequence>
<dbReference type="PANTHER" id="PTHR30177:SF33">
    <property type="entry name" value="POSSIBLE OSMOPROTECTANT (GLYCINE BETAINE_CARNITINE_CHOLINE_L-PROLINE) TRANSPORT INTEGRAL MEMBRANE PROTEIN ABC TRANSPORTER PROZ"/>
    <property type="match status" value="1"/>
</dbReference>
<dbReference type="STRING" id="1193182.BN11_4410005"/>
<evidence type="ECO:0000259" key="7">
    <source>
        <dbReference type="PROSITE" id="PS50928"/>
    </source>
</evidence>
<comment type="similarity">
    <text evidence="6">Belongs to the binding-protein-dependent transport system permease family.</text>
</comment>
<evidence type="ECO:0000256" key="6">
    <source>
        <dbReference type="RuleBase" id="RU363032"/>
    </source>
</evidence>
<name>W6K087_9MICO</name>
<dbReference type="Gene3D" id="1.10.3720.10">
    <property type="entry name" value="MetI-like"/>
    <property type="match status" value="1"/>
</dbReference>
<dbReference type="AlphaFoldDB" id="W6K087"/>
<keyword evidence="9" id="KW-1185">Reference proteome</keyword>